<keyword evidence="2" id="KW-0653">Protein transport</keyword>
<evidence type="ECO:0000256" key="2">
    <source>
        <dbReference type="RuleBase" id="RU368010"/>
    </source>
</evidence>
<feature type="compositionally biased region" description="Basic and acidic residues" evidence="3">
    <location>
        <begin position="174"/>
        <end position="189"/>
    </location>
</feature>
<comment type="function">
    <text evidence="2">Acts as component of the GARP complex that is involved in retrograde transport from early and late endosomes to the trans-Golgi network (TGN).</text>
</comment>
<gene>
    <name evidence="4" type="ORF">W97_08227</name>
</gene>
<organism evidence="4 5">
    <name type="scientific">Coniosporium apollinis (strain CBS 100218)</name>
    <name type="common">Rock-inhabiting black yeast</name>
    <dbReference type="NCBI Taxonomy" id="1168221"/>
    <lineage>
        <taxon>Eukaryota</taxon>
        <taxon>Fungi</taxon>
        <taxon>Dikarya</taxon>
        <taxon>Ascomycota</taxon>
        <taxon>Pezizomycotina</taxon>
        <taxon>Dothideomycetes</taxon>
        <taxon>Dothideomycetes incertae sedis</taxon>
        <taxon>Coniosporium</taxon>
    </lineage>
</organism>
<proteinExistence type="inferred from homology"/>
<evidence type="ECO:0000313" key="5">
    <source>
        <dbReference type="Proteomes" id="UP000016924"/>
    </source>
</evidence>
<accession>R7Z4L8</accession>
<protein>
    <recommendedName>
        <fullName evidence="2">Vacuolar protein sorting-associated protein 51 homolog</fullName>
    </recommendedName>
</protein>
<evidence type="ECO:0000256" key="3">
    <source>
        <dbReference type="SAM" id="MobiDB-lite"/>
    </source>
</evidence>
<comment type="subunit">
    <text evidence="2">Component of the Golgi-associated retrograde protein (GARP) complex.</text>
</comment>
<dbReference type="OrthoDB" id="203678at2759"/>
<dbReference type="eggNOG" id="KOG2346">
    <property type="taxonomic scope" value="Eukaryota"/>
</dbReference>
<dbReference type="STRING" id="1168221.R7Z4L8"/>
<dbReference type="GO" id="GO:0016020">
    <property type="term" value="C:membrane"/>
    <property type="evidence" value="ECO:0007669"/>
    <property type="project" value="TreeGrafter"/>
</dbReference>
<evidence type="ECO:0000313" key="4">
    <source>
        <dbReference type="EMBL" id="EON68969.1"/>
    </source>
</evidence>
<dbReference type="GO" id="GO:0048193">
    <property type="term" value="P:Golgi vesicle transport"/>
    <property type="evidence" value="ECO:0007669"/>
    <property type="project" value="TreeGrafter"/>
</dbReference>
<dbReference type="AlphaFoldDB" id="R7Z4L8"/>
<reference evidence="5" key="1">
    <citation type="submission" date="2012-06" db="EMBL/GenBank/DDBJ databases">
        <title>The genome sequence of Coniosporium apollinis CBS 100218.</title>
        <authorList>
            <consortium name="The Broad Institute Genome Sequencing Platform"/>
            <person name="Cuomo C."/>
            <person name="Gorbushina A."/>
            <person name="Noack S."/>
            <person name="Walker B."/>
            <person name="Young S.K."/>
            <person name="Zeng Q."/>
            <person name="Gargeya S."/>
            <person name="Fitzgerald M."/>
            <person name="Haas B."/>
            <person name="Abouelleil A."/>
            <person name="Alvarado L."/>
            <person name="Arachchi H.M."/>
            <person name="Berlin A.M."/>
            <person name="Chapman S.B."/>
            <person name="Goldberg J."/>
            <person name="Griggs A."/>
            <person name="Gujja S."/>
            <person name="Hansen M."/>
            <person name="Howarth C."/>
            <person name="Imamovic A."/>
            <person name="Larimer J."/>
            <person name="McCowan C."/>
            <person name="Montmayeur A."/>
            <person name="Murphy C."/>
            <person name="Neiman D."/>
            <person name="Pearson M."/>
            <person name="Priest M."/>
            <person name="Roberts A."/>
            <person name="Saif S."/>
            <person name="Shea T."/>
            <person name="Sisk P."/>
            <person name="Sykes S."/>
            <person name="Wortman J."/>
            <person name="Nusbaum C."/>
            <person name="Birren B."/>
        </authorList>
    </citation>
    <scope>NUCLEOTIDE SEQUENCE [LARGE SCALE GENOMIC DNA]</scope>
    <source>
        <strain evidence="5">CBS 100218</strain>
    </source>
</reference>
<dbReference type="GO" id="GO:0032456">
    <property type="term" value="P:endocytic recycling"/>
    <property type="evidence" value="ECO:0007669"/>
    <property type="project" value="TreeGrafter"/>
</dbReference>
<dbReference type="EMBL" id="JH767603">
    <property type="protein sequence ID" value="EON68969.1"/>
    <property type="molecule type" value="Genomic_DNA"/>
</dbReference>
<dbReference type="Pfam" id="PF08700">
    <property type="entry name" value="VPS51_Exo84_N"/>
    <property type="match status" value="1"/>
</dbReference>
<dbReference type="GO" id="GO:0007030">
    <property type="term" value="P:Golgi organization"/>
    <property type="evidence" value="ECO:0007669"/>
    <property type="project" value="UniProtKB-UniRule"/>
</dbReference>
<keyword evidence="2" id="KW-0333">Golgi apparatus</keyword>
<dbReference type="GO" id="GO:0042147">
    <property type="term" value="P:retrograde transport, endosome to Golgi"/>
    <property type="evidence" value="ECO:0007669"/>
    <property type="project" value="UniProtKB-UniRule"/>
</dbReference>
<evidence type="ECO:0000256" key="1">
    <source>
        <dbReference type="ARBA" id="ARBA00006080"/>
    </source>
</evidence>
<sequence length="253" mass="27718">MSTIASPRPSLSIRSPSSSRTSLDTPPAPGARQPPNARRNRTALRDYYNLKNAEATEASSAPQNALKEEGEVSELDKEGFDAAKYVEDVLATQGLEGVLKVEAGLLSDIRNLDGERKALVYDNYSKLIAATDTIGKMRTNMDPLTPATSTLAPAIAHIAETATALSTSLSSRTTAKELGEADTKDARKEKQKQTVRWVLNAPRRLQSLIQEDKREAAEAEWDDVRRLLDKWKGVQGVEEVRVRCEAALKGEED</sequence>
<dbReference type="HOGENOM" id="CLU_043566_0_0_1"/>
<keyword evidence="5" id="KW-1185">Reference proteome</keyword>
<dbReference type="Proteomes" id="UP000016924">
    <property type="component" value="Unassembled WGS sequence"/>
</dbReference>
<dbReference type="OMA" id="YNLKPPG"/>
<name>R7Z4L8_CONA1</name>
<dbReference type="GO" id="GO:0006869">
    <property type="term" value="P:lipid transport"/>
    <property type="evidence" value="ECO:0007669"/>
    <property type="project" value="UniProtKB-UniRule"/>
</dbReference>
<keyword evidence="2" id="KW-0445">Lipid transport</keyword>
<dbReference type="RefSeq" id="XP_007784286.1">
    <property type="nucleotide sequence ID" value="XM_007786096.1"/>
</dbReference>
<comment type="similarity">
    <text evidence="1 2">Belongs to the VPS51 family.</text>
</comment>
<comment type="subcellular location">
    <subcellularLocation>
        <location evidence="2">Golgi apparatus</location>
        <location evidence="2">trans-Golgi network</location>
    </subcellularLocation>
</comment>
<feature type="compositionally biased region" description="Low complexity" evidence="3">
    <location>
        <begin position="1"/>
        <end position="25"/>
    </location>
</feature>
<dbReference type="GeneID" id="19905538"/>
<dbReference type="PANTHER" id="PTHR15954">
    <property type="entry name" value="VACUOLAR PROTEIN SORTING-ASSOCIATED PROTEIN 51 HOMOLOG"/>
    <property type="match status" value="1"/>
</dbReference>
<dbReference type="InterPro" id="IPR014812">
    <property type="entry name" value="Vps51"/>
</dbReference>
<dbReference type="GO" id="GO:0000938">
    <property type="term" value="C:GARP complex"/>
    <property type="evidence" value="ECO:0007669"/>
    <property type="project" value="UniProtKB-UniRule"/>
</dbReference>
<dbReference type="GO" id="GO:0015031">
    <property type="term" value="P:protein transport"/>
    <property type="evidence" value="ECO:0007669"/>
    <property type="project" value="UniProtKB-UniRule"/>
</dbReference>
<keyword evidence="2" id="KW-0813">Transport</keyword>
<feature type="region of interest" description="Disordered" evidence="3">
    <location>
        <begin position="1"/>
        <end position="41"/>
    </location>
</feature>
<feature type="region of interest" description="Disordered" evidence="3">
    <location>
        <begin position="170"/>
        <end position="189"/>
    </location>
</feature>
<dbReference type="PANTHER" id="PTHR15954:SF4">
    <property type="entry name" value="VACUOLAR PROTEIN SORTING-ASSOCIATED PROTEIN 51 HOMOLOG"/>
    <property type="match status" value="1"/>
</dbReference>
<dbReference type="GO" id="GO:1990745">
    <property type="term" value="C:EARP complex"/>
    <property type="evidence" value="ECO:0007669"/>
    <property type="project" value="TreeGrafter"/>
</dbReference>
<dbReference type="GO" id="GO:0005829">
    <property type="term" value="C:cytosol"/>
    <property type="evidence" value="ECO:0007669"/>
    <property type="project" value="GOC"/>
</dbReference>
<feature type="region of interest" description="Disordered" evidence="3">
    <location>
        <begin position="53"/>
        <end position="73"/>
    </location>
</feature>